<accession>A0A514D1Q7</accession>
<dbReference type="EMBL" id="MN033454">
    <property type="protein sequence ID" value="QDH87542.1"/>
    <property type="molecule type" value="Genomic_RNA"/>
</dbReference>
<dbReference type="GO" id="GO:0019028">
    <property type="term" value="C:viral capsid"/>
    <property type="evidence" value="ECO:0007669"/>
    <property type="project" value="UniProtKB-KW"/>
</dbReference>
<comment type="subcellular location">
    <subcellularLocation>
        <location evidence="1">Virion</location>
    </subcellularLocation>
</comment>
<name>A0A514D1Q7_9VIRU</name>
<evidence type="ECO:0000256" key="3">
    <source>
        <dbReference type="ARBA" id="ARBA00022844"/>
    </source>
</evidence>
<evidence type="ECO:0000256" key="1">
    <source>
        <dbReference type="ARBA" id="ARBA00004328"/>
    </source>
</evidence>
<keyword evidence="2" id="KW-0167">Capsid protein</keyword>
<evidence type="ECO:0000256" key="2">
    <source>
        <dbReference type="ARBA" id="ARBA00022561"/>
    </source>
</evidence>
<gene>
    <name evidence="4" type="ORF">H4BulkLitter238406_000001</name>
</gene>
<sequence>MVTALWKEAVSTVPDAAQGTISMSLKKLPSGIYRVNTRVAIPVMEAIAGNNASGYTAAPKVAYIDTVDTSAYYSDRGTINGRRLVRQLAVNVSNGISTSVTPVTTGPVAELFDQLLMPT</sequence>
<dbReference type="InterPro" id="IPR015954">
    <property type="entry name" value="Phage_RNA-type_capsid"/>
</dbReference>
<evidence type="ECO:0000313" key="4">
    <source>
        <dbReference type="EMBL" id="QDH87542.1"/>
    </source>
</evidence>
<proteinExistence type="predicted"/>
<keyword evidence="3" id="KW-0946">Virion</keyword>
<organism evidence="4">
    <name type="scientific">Leviviridae sp</name>
    <dbReference type="NCBI Taxonomy" id="2027243"/>
    <lineage>
        <taxon>Viruses</taxon>
        <taxon>Riboviria</taxon>
        <taxon>Orthornavirae</taxon>
        <taxon>Lenarviricota</taxon>
        <taxon>Leviviricetes</taxon>
        <taxon>Norzivirales</taxon>
        <taxon>Fiersviridae</taxon>
    </lineage>
</organism>
<protein>
    <submittedName>
        <fullName evidence="4">Uncharacterized protein</fullName>
    </submittedName>
</protein>
<reference evidence="4" key="1">
    <citation type="submission" date="2019-05" db="EMBL/GenBank/DDBJ databases">
        <title>Metatranscriptomic reconstruction reveals RNA viruses with the potential to shape carbon cycling in soil.</title>
        <authorList>
            <person name="Starr E.P."/>
            <person name="Nuccio E."/>
            <person name="Pett-Ridge J."/>
            <person name="Banfield J.F."/>
            <person name="Firestone M.K."/>
        </authorList>
    </citation>
    <scope>NUCLEOTIDE SEQUENCE</scope>
    <source>
        <strain evidence="4">H4_Bulk_Litter_23_scaffold_8406</strain>
    </source>
</reference>
<dbReference type="Gene3D" id="3.30.380.10">
    <property type="entry name" value="MS2 Viral Coat Protein"/>
    <property type="match status" value="1"/>
</dbReference>